<dbReference type="RefSeq" id="WP_101471641.1">
    <property type="nucleotide sequence ID" value="NZ_PJND01000007.1"/>
</dbReference>
<evidence type="ECO:0000259" key="2">
    <source>
        <dbReference type="Pfam" id="PF03572"/>
    </source>
</evidence>
<dbReference type="Gene3D" id="3.90.226.10">
    <property type="entry name" value="2-enoyl-CoA Hydratase, Chain A, domain 1"/>
    <property type="match status" value="1"/>
</dbReference>
<dbReference type="EMBL" id="PJND01000007">
    <property type="protein sequence ID" value="PKW29869.1"/>
    <property type="molecule type" value="Genomic_DNA"/>
</dbReference>
<feature type="domain" description="Tail specific protease" evidence="2">
    <location>
        <begin position="282"/>
        <end position="451"/>
    </location>
</feature>
<dbReference type="GO" id="GO:0008236">
    <property type="term" value="F:serine-type peptidase activity"/>
    <property type="evidence" value="ECO:0007669"/>
    <property type="project" value="InterPro"/>
</dbReference>
<gene>
    <name evidence="3" type="ORF">B0G92_1517</name>
    <name evidence="4" type="ORF">CLV50_2089</name>
</gene>
<dbReference type="AlphaFoldDB" id="A0A497UDQ7"/>
<organism evidence="4 6">
    <name type="scientific">Flavobacterium lindanitolerans</name>
    <dbReference type="NCBI Taxonomy" id="428988"/>
    <lineage>
        <taxon>Bacteria</taxon>
        <taxon>Pseudomonadati</taxon>
        <taxon>Bacteroidota</taxon>
        <taxon>Flavobacteriia</taxon>
        <taxon>Flavobacteriales</taxon>
        <taxon>Flavobacteriaceae</taxon>
        <taxon>Flavobacterium</taxon>
    </lineage>
</organism>
<reference evidence="3 5" key="1">
    <citation type="submission" date="2017-12" db="EMBL/GenBank/DDBJ databases">
        <title>Genomic Encyclopedia of Type Strains, Phase III (KMG-III): the genomes of soil and plant-associated and newly described type strains.</title>
        <authorList>
            <person name="Whitman W."/>
        </authorList>
    </citation>
    <scope>NUCLEOTIDE SEQUENCE [LARGE SCALE GENOMIC DNA]</scope>
    <source>
        <strain evidence="3 5">IP-10</strain>
    </source>
</reference>
<feature type="chain" id="PRO_5019781322" evidence="1">
    <location>
        <begin position="24"/>
        <end position="533"/>
    </location>
</feature>
<evidence type="ECO:0000313" key="5">
    <source>
        <dbReference type="Proteomes" id="UP000233767"/>
    </source>
</evidence>
<evidence type="ECO:0000256" key="1">
    <source>
        <dbReference type="SAM" id="SignalP"/>
    </source>
</evidence>
<dbReference type="GO" id="GO:0006508">
    <property type="term" value="P:proteolysis"/>
    <property type="evidence" value="ECO:0007669"/>
    <property type="project" value="InterPro"/>
</dbReference>
<dbReference type="Pfam" id="PF03572">
    <property type="entry name" value="Peptidase_S41"/>
    <property type="match status" value="1"/>
</dbReference>
<dbReference type="InterPro" id="IPR005151">
    <property type="entry name" value="Tail-specific_protease"/>
</dbReference>
<evidence type="ECO:0000313" key="6">
    <source>
        <dbReference type="Proteomes" id="UP000275027"/>
    </source>
</evidence>
<reference evidence="4 6" key="2">
    <citation type="submission" date="2018-10" db="EMBL/GenBank/DDBJ databases">
        <title>Genomic Encyclopedia of Archaeal and Bacterial Type Strains, Phase II (KMG-II): from individual species to whole genera.</title>
        <authorList>
            <person name="Goeker M."/>
        </authorList>
    </citation>
    <scope>NUCLEOTIDE SEQUENCE [LARGE SCALE GENOMIC DNA]</scope>
    <source>
        <strain evidence="4 6">DSM 21886</strain>
    </source>
</reference>
<dbReference type="SUPFAM" id="SSF52096">
    <property type="entry name" value="ClpP/crotonase"/>
    <property type="match status" value="1"/>
</dbReference>
<accession>A0A497UDQ7</accession>
<dbReference type="EMBL" id="RCCB01000012">
    <property type="protein sequence ID" value="RLJ24209.1"/>
    <property type="molecule type" value="Genomic_DNA"/>
</dbReference>
<feature type="signal peptide" evidence="1">
    <location>
        <begin position="1"/>
        <end position="23"/>
    </location>
</feature>
<name>A0A497UDQ7_9FLAO</name>
<evidence type="ECO:0000313" key="3">
    <source>
        <dbReference type="EMBL" id="PKW29869.1"/>
    </source>
</evidence>
<keyword evidence="5" id="KW-1185">Reference proteome</keyword>
<sequence length="533" mass="61837">MKKTLSLLLICLCIACATNHKNAISHSAIIEGTPMLTYEQLLEDHDSLVSYINQVSPIVYFNEEVRGIDFNLHARELRKQIQPRTTIPEYLQIVEKTLNSAQDGHSNMLGSWHLDILKNNWIPKGVVTGIDTSSIQYGYKYDDYVNKQFYTKLNLELVYTSGQYYNLLPFSYSDKKYPASMKLISCNGTDIHDYVKTRIEQSSPLRWDRENDRVYHEKFYKPSENYKKGILKLVFLDKDNKKYNLNIKKNDTVTFLQEKNSVYGYNDEKTPIITHYFEKEKIFYAKLPMMVEAYGDTLSERLRPIIAKNKVNAIVLDIRGNPGGSDNTYSNFLKKVVKDTLGQNVMVGRNFSPYNQKYFNINKDSVQNRTTHTFKINAATLKKPKMYYITYPNFKFVVPDSLNFSFEGKIYVLQDRFIYSSASNLSNLAKNNEQLISIGETPDLLGGLQTNPTVLQLPHSKIIFRIESQIDFTGCKTPKDIFQNNVEYPVSYSIKELYSRITTKEDIFGKQFLLNNDPMFQKAVELEKTRRQE</sequence>
<evidence type="ECO:0000313" key="4">
    <source>
        <dbReference type="EMBL" id="RLJ24209.1"/>
    </source>
</evidence>
<protein>
    <submittedName>
        <fullName evidence="4">Peptidase S41-like protein</fullName>
    </submittedName>
</protein>
<keyword evidence="1" id="KW-0732">Signal</keyword>
<comment type="caution">
    <text evidence="4">The sequence shown here is derived from an EMBL/GenBank/DDBJ whole genome shotgun (WGS) entry which is preliminary data.</text>
</comment>
<dbReference type="Proteomes" id="UP000275027">
    <property type="component" value="Unassembled WGS sequence"/>
</dbReference>
<dbReference type="Proteomes" id="UP000233767">
    <property type="component" value="Unassembled WGS sequence"/>
</dbReference>
<dbReference type="InterPro" id="IPR029045">
    <property type="entry name" value="ClpP/crotonase-like_dom_sf"/>
</dbReference>
<proteinExistence type="predicted"/>